<comment type="subunit">
    <text evidence="17">Homotetramer.</text>
</comment>
<evidence type="ECO:0000313" key="22">
    <source>
        <dbReference type="EMBL" id="HGD12711.1"/>
    </source>
</evidence>
<sequence length="519" mass="54652">MITMLPVVTAQQMKQIDRQAIEEWGIAGLVLMENAGRAVVNALCQELPDFKSHRFLIICGPGNNGGDGFVVARHLSNLGLPATCALLGTIGKLKGDALANAQILLNARFPILEISTPEQIARLIEEHTVIIDAIFGTGLSAPPAGIYARVIELLNQCPAYRVSIDIPTGVHADTGELLEPAVRADLTVTMALPKLGLLLYPGKTCTGKLVIADIGIPAKLLHQQADILLIDAASVRQILPARPPDGNKGTFGTCLLICGSRGYTGAACLTAMAAVRAGAGLVRLAYPASLSPIIESRILEPVKHPLPETPAITLSPAALPEILKLTNLTNAVAIGPGISTSPETRNLLTELIPQIDKPLVIDADGINNLAGQLTILNQTRSPVILTPHPGELARLTGITPKEINQHRVQFAREFAEKNRVILVLKGAPTVIASPDHPVFINPTGNSGLATGGTGDVLTGLIAGLLAQNVRPLDAAITAVFLHGKAGDLAAKELTEYCLAAEDLLHYLPRAFAQLLHSSA</sequence>
<keyword evidence="9 18" id="KW-0630">Potassium</keyword>
<feature type="binding site" evidence="18">
    <location>
        <position position="168"/>
    </location>
    <ligand>
        <name>K(+)</name>
        <dbReference type="ChEBI" id="CHEBI:29103"/>
    </ligand>
</feature>
<feature type="binding site" evidence="18">
    <location>
        <begin position="63"/>
        <end position="67"/>
    </location>
    <ligand>
        <name>(6S)-NADPHX</name>
        <dbReference type="ChEBI" id="CHEBI:64076"/>
    </ligand>
</feature>
<feature type="domain" description="YjeF N-terminal" evidence="21">
    <location>
        <begin position="13"/>
        <end position="222"/>
    </location>
</feature>
<dbReference type="EC" id="5.1.99.6" evidence="19"/>
<dbReference type="InterPro" id="IPR000631">
    <property type="entry name" value="CARKD"/>
</dbReference>
<evidence type="ECO:0000256" key="3">
    <source>
        <dbReference type="ARBA" id="ARBA00006001"/>
    </source>
</evidence>
<comment type="catalytic activity">
    <reaction evidence="1 18 19">
        <text>(6R)-NADHX = (6S)-NADHX</text>
        <dbReference type="Rhea" id="RHEA:32215"/>
        <dbReference type="ChEBI" id="CHEBI:64074"/>
        <dbReference type="ChEBI" id="CHEBI:64075"/>
        <dbReference type="EC" id="5.1.99.6"/>
    </reaction>
</comment>
<keyword evidence="10 17" id="KW-0520">NAD</keyword>
<comment type="similarity">
    <text evidence="4 19">In the C-terminal section; belongs to the NnrD/CARKD family.</text>
</comment>
<feature type="domain" description="YjeF C-terminal" evidence="20">
    <location>
        <begin position="231"/>
        <end position="514"/>
    </location>
</feature>
<keyword evidence="11 18" id="KW-0413">Isomerase</keyword>
<comment type="similarity">
    <text evidence="17">Belongs to the NnrD/CARKD family.</text>
</comment>
<dbReference type="GO" id="GO:0005524">
    <property type="term" value="F:ATP binding"/>
    <property type="evidence" value="ECO:0007669"/>
    <property type="project" value="UniProtKB-UniRule"/>
</dbReference>
<dbReference type="Pfam" id="PF03853">
    <property type="entry name" value="YjeF_N"/>
    <property type="match status" value="1"/>
</dbReference>
<dbReference type="PROSITE" id="PS51383">
    <property type="entry name" value="YJEF_C_3"/>
    <property type="match status" value="1"/>
</dbReference>
<name>A0A7V3PSJ3_UNCW3</name>
<evidence type="ECO:0000256" key="12">
    <source>
        <dbReference type="ARBA" id="ARBA00023239"/>
    </source>
</evidence>
<feature type="binding site" evidence="17">
    <location>
        <position position="337"/>
    </location>
    <ligand>
        <name>(6S)-NADPHX</name>
        <dbReference type="ChEBI" id="CHEBI:64076"/>
    </ligand>
</feature>
<feature type="binding site" evidence="17">
    <location>
        <position position="454"/>
    </location>
    <ligand>
        <name>AMP</name>
        <dbReference type="ChEBI" id="CHEBI:456215"/>
    </ligand>
</feature>
<dbReference type="GO" id="GO:0046496">
    <property type="term" value="P:nicotinamide nucleotide metabolic process"/>
    <property type="evidence" value="ECO:0007669"/>
    <property type="project" value="UniProtKB-UniRule"/>
</dbReference>
<dbReference type="InterPro" id="IPR004443">
    <property type="entry name" value="YjeF_N_dom"/>
</dbReference>
<protein>
    <recommendedName>
        <fullName evidence="19">Bifunctional NAD(P)H-hydrate repair enzyme</fullName>
    </recommendedName>
    <alternativeName>
        <fullName evidence="19">Nicotinamide nucleotide repair protein</fullName>
    </alternativeName>
    <domain>
        <recommendedName>
            <fullName evidence="19">ADP-dependent (S)-NAD(P)H-hydrate dehydratase</fullName>
            <ecNumber evidence="19">4.2.1.136</ecNumber>
        </recommendedName>
        <alternativeName>
            <fullName evidence="19">ADP-dependent NAD(P)HX dehydratase</fullName>
        </alternativeName>
    </domain>
    <domain>
        <recommendedName>
            <fullName evidence="19">NAD(P)H-hydrate epimerase</fullName>
            <ecNumber evidence="19">5.1.99.6</ecNumber>
        </recommendedName>
    </domain>
</protein>
<evidence type="ECO:0000256" key="8">
    <source>
        <dbReference type="ARBA" id="ARBA00022857"/>
    </source>
</evidence>
<proteinExistence type="inferred from homology"/>
<dbReference type="EC" id="4.2.1.136" evidence="19"/>
<feature type="binding site" evidence="17">
    <location>
        <position position="455"/>
    </location>
    <ligand>
        <name>(6S)-NADPHX</name>
        <dbReference type="ChEBI" id="CHEBI:64076"/>
    </ligand>
</feature>
<evidence type="ECO:0000256" key="5">
    <source>
        <dbReference type="ARBA" id="ARBA00022723"/>
    </source>
</evidence>
<comment type="function">
    <text evidence="14 19">Bifunctional enzyme that catalyzes the epimerization of the S- and R-forms of NAD(P)HX and the dehydration of the S-form of NAD(P)HX at the expense of ADP, which is converted to AMP. This allows the repair of both epimers of NAD(P)HX, a damaged form of NAD(P)H that is a result of enzymatic or heat-dependent hydration.</text>
</comment>
<keyword evidence="5 18" id="KW-0479">Metal-binding</keyword>
<dbReference type="GO" id="GO:0052856">
    <property type="term" value="F:NAD(P)HX epimerase activity"/>
    <property type="evidence" value="ECO:0007669"/>
    <property type="project" value="UniProtKB-UniRule"/>
</dbReference>
<comment type="catalytic activity">
    <reaction evidence="15 17 19">
        <text>(6S)-NADHX + ADP = AMP + phosphate + NADH + H(+)</text>
        <dbReference type="Rhea" id="RHEA:32223"/>
        <dbReference type="ChEBI" id="CHEBI:15378"/>
        <dbReference type="ChEBI" id="CHEBI:43474"/>
        <dbReference type="ChEBI" id="CHEBI:57945"/>
        <dbReference type="ChEBI" id="CHEBI:64074"/>
        <dbReference type="ChEBI" id="CHEBI:456215"/>
        <dbReference type="ChEBI" id="CHEBI:456216"/>
        <dbReference type="EC" id="4.2.1.136"/>
    </reaction>
</comment>
<dbReference type="InterPro" id="IPR017953">
    <property type="entry name" value="Carbohydrate_kinase_pred_CS"/>
</dbReference>
<feature type="binding site" evidence="18">
    <location>
        <begin position="136"/>
        <end position="142"/>
    </location>
    <ligand>
        <name>(6S)-NADPHX</name>
        <dbReference type="ChEBI" id="CHEBI:64076"/>
    </ligand>
</feature>
<evidence type="ECO:0000256" key="15">
    <source>
        <dbReference type="ARBA" id="ARBA00048238"/>
    </source>
</evidence>
<feature type="binding site" evidence="18">
    <location>
        <position position="147"/>
    </location>
    <ligand>
        <name>(6S)-NADPHX</name>
        <dbReference type="ChEBI" id="CHEBI:64076"/>
    </ligand>
</feature>
<dbReference type="NCBIfam" id="TIGR00196">
    <property type="entry name" value="yjeF_cterm"/>
    <property type="match status" value="1"/>
</dbReference>
<reference evidence="22" key="1">
    <citation type="journal article" date="2020" name="mSystems">
        <title>Genome- and Community-Level Interaction Insights into Carbon Utilization and Element Cycling Functions of Hydrothermarchaeota in Hydrothermal Sediment.</title>
        <authorList>
            <person name="Zhou Z."/>
            <person name="Liu Y."/>
            <person name="Xu W."/>
            <person name="Pan J."/>
            <person name="Luo Z.H."/>
            <person name="Li M."/>
        </authorList>
    </citation>
    <scope>NUCLEOTIDE SEQUENCE [LARGE SCALE GENOMIC DNA]</scope>
    <source>
        <strain evidence="22">SpSt-914</strain>
    </source>
</reference>
<dbReference type="PIRSF" id="PIRSF017184">
    <property type="entry name" value="Nnr"/>
    <property type="match status" value="1"/>
</dbReference>
<evidence type="ECO:0000256" key="9">
    <source>
        <dbReference type="ARBA" id="ARBA00022958"/>
    </source>
</evidence>
<feature type="binding site" evidence="18">
    <location>
        <position position="64"/>
    </location>
    <ligand>
        <name>K(+)</name>
        <dbReference type="ChEBI" id="CHEBI:29103"/>
    </ligand>
</feature>
<accession>A0A7V3PSJ3</accession>
<evidence type="ECO:0000256" key="19">
    <source>
        <dbReference type="PIRNR" id="PIRNR017184"/>
    </source>
</evidence>
<feature type="binding site" evidence="17">
    <location>
        <begin position="425"/>
        <end position="429"/>
    </location>
    <ligand>
        <name>AMP</name>
        <dbReference type="ChEBI" id="CHEBI:456215"/>
    </ligand>
</feature>
<evidence type="ECO:0000259" key="20">
    <source>
        <dbReference type="PROSITE" id="PS51383"/>
    </source>
</evidence>
<feature type="binding site" evidence="17">
    <location>
        <position position="266"/>
    </location>
    <ligand>
        <name>(6S)-NADPHX</name>
        <dbReference type="ChEBI" id="CHEBI:64076"/>
    </ligand>
</feature>
<dbReference type="GO" id="GO:0052855">
    <property type="term" value="F:ADP-dependent NAD(P)H-hydrate dehydratase activity"/>
    <property type="evidence" value="ECO:0007669"/>
    <property type="project" value="UniProtKB-UniRule"/>
</dbReference>
<evidence type="ECO:0000256" key="16">
    <source>
        <dbReference type="ARBA" id="ARBA00049209"/>
    </source>
</evidence>
<comment type="function">
    <text evidence="17">Catalyzes the dehydration of the S-form of NAD(P)HX at the expense of ADP, which is converted to AMP. Together with NAD(P)HX epimerase, which catalyzes the epimerization of the S- and R-forms, the enzyme allows the repair of both epimers of NAD(P)HX, a damaged form of NAD(P)H that is a result of enzymatic or heat-dependent hydration.</text>
</comment>
<evidence type="ECO:0000256" key="14">
    <source>
        <dbReference type="ARBA" id="ARBA00025153"/>
    </source>
</evidence>
<comment type="catalytic activity">
    <reaction evidence="16 17 19">
        <text>(6S)-NADPHX + ADP = AMP + phosphate + NADPH + H(+)</text>
        <dbReference type="Rhea" id="RHEA:32235"/>
        <dbReference type="ChEBI" id="CHEBI:15378"/>
        <dbReference type="ChEBI" id="CHEBI:43474"/>
        <dbReference type="ChEBI" id="CHEBI:57783"/>
        <dbReference type="ChEBI" id="CHEBI:64076"/>
        <dbReference type="ChEBI" id="CHEBI:456215"/>
        <dbReference type="ChEBI" id="CHEBI:456216"/>
        <dbReference type="EC" id="4.2.1.136"/>
    </reaction>
</comment>
<evidence type="ECO:0000259" key="21">
    <source>
        <dbReference type="PROSITE" id="PS51385"/>
    </source>
</evidence>
<evidence type="ECO:0000256" key="11">
    <source>
        <dbReference type="ARBA" id="ARBA00023235"/>
    </source>
</evidence>
<keyword evidence="8 17" id="KW-0521">NADP</keyword>
<comment type="similarity">
    <text evidence="3 19">In the N-terminal section; belongs to the NnrE/AIBP family.</text>
</comment>
<dbReference type="CDD" id="cd01171">
    <property type="entry name" value="YXKO-related"/>
    <property type="match status" value="1"/>
</dbReference>
<dbReference type="PANTHER" id="PTHR12592:SF0">
    <property type="entry name" value="ATP-DEPENDENT (S)-NAD(P)H-HYDRATE DEHYDRATASE"/>
    <property type="match status" value="1"/>
</dbReference>
<feature type="binding site" evidence="17">
    <location>
        <position position="388"/>
    </location>
    <ligand>
        <name>(6S)-NADPHX</name>
        <dbReference type="ChEBI" id="CHEBI:64076"/>
    </ligand>
</feature>
<evidence type="ECO:0000256" key="4">
    <source>
        <dbReference type="ARBA" id="ARBA00009524"/>
    </source>
</evidence>
<comment type="cofactor">
    <cofactor evidence="17">
        <name>Mg(2+)</name>
        <dbReference type="ChEBI" id="CHEBI:18420"/>
    </cofactor>
</comment>
<comment type="caution">
    <text evidence="22">The sequence shown here is derived from an EMBL/GenBank/DDBJ whole genome shotgun (WGS) entry which is preliminary data.</text>
</comment>
<comment type="similarity">
    <text evidence="18">Belongs to the NnrE/AIBP family.</text>
</comment>
<keyword evidence="13" id="KW-0511">Multifunctional enzyme</keyword>
<evidence type="ECO:0000256" key="18">
    <source>
        <dbReference type="HAMAP-Rule" id="MF_01966"/>
    </source>
</evidence>
<evidence type="ECO:0000256" key="2">
    <source>
        <dbReference type="ARBA" id="ARBA00000909"/>
    </source>
</evidence>
<dbReference type="InterPro" id="IPR029056">
    <property type="entry name" value="Ribokinase-like"/>
</dbReference>
<evidence type="ECO:0000256" key="13">
    <source>
        <dbReference type="ARBA" id="ARBA00023268"/>
    </source>
</evidence>
<evidence type="ECO:0000256" key="10">
    <source>
        <dbReference type="ARBA" id="ARBA00023027"/>
    </source>
</evidence>
<dbReference type="Pfam" id="PF01256">
    <property type="entry name" value="Carb_kinase"/>
    <property type="match status" value="1"/>
</dbReference>
<keyword evidence="12 17" id="KW-0456">Lyase</keyword>
<evidence type="ECO:0000256" key="6">
    <source>
        <dbReference type="ARBA" id="ARBA00022741"/>
    </source>
</evidence>
<evidence type="ECO:0000256" key="17">
    <source>
        <dbReference type="HAMAP-Rule" id="MF_01965"/>
    </source>
</evidence>
<dbReference type="PROSITE" id="PS51385">
    <property type="entry name" value="YJEF_N"/>
    <property type="match status" value="1"/>
</dbReference>
<keyword evidence="6 17" id="KW-0547">Nucleotide-binding</keyword>
<dbReference type="GO" id="GO:0046872">
    <property type="term" value="F:metal ion binding"/>
    <property type="evidence" value="ECO:0007669"/>
    <property type="project" value="UniProtKB-UniRule"/>
</dbReference>
<comment type="catalytic activity">
    <reaction evidence="2 18 19">
        <text>(6R)-NADPHX = (6S)-NADPHX</text>
        <dbReference type="Rhea" id="RHEA:32227"/>
        <dbReference type="ChEBI" id="CHEBI:64076"/>
        <dbReference type="ChEBI" id="CHEBI:64077"/>
        <dbReference type="EC" id="5.1.99.6"/>
    </reaction>
</comment>
<gene>
    <name evidence="17" type="primary">nnrD</name>
    <name evidence="18" type="synonym">nnrE</name>
    <name evidence="22" type="ORF">ENX16_01310</name>
</gene>
<dbReference type="Gene3D" id="3.40.1190.20">
    <property type="match status" value="1"/>
</dbReference>
<comment type="cofactor">
    <cofactor evidence="18 19">
        <name>K(+)</name>
        <dbReference type="ChEBI" id="CHEBI:29103"/>
    </cofactor>
    <text evidence="18 19">Binds 1 potassium ion per subunit.</text>
</comment>
<dbReference type="HAMAP" id="MF_01966">
    <property type="entry name" value="NADHX_epimerase"/>
    <property type="match status" value="1"/>
</dbReference>
<dbReference type="Gene3D" id="3.40.50.10260">
    <property type="entry name" value="YjeF N-terminal domain"/>
    <property type="match status" value="1"/>
</dbReference>
<evidence type="ECO:0000256" key="1">
    <source>
        <dbReference type="ARBA" id="ARBA00000013"/>
    </source>
</evidence>
<dbReference type="EMBL" id="DTMZ01000019">
    <property type="protein sequence ID" value="HGD12711.1"/>
    <property type="molecule type" value="Genomic_DNA"/>
</dbReference>
<dbReference type="NCBIfam" id="TIGR00197">
    <property type="entry name" value="yjeF_nterm"/>
    <property type="match status" value="1"/>
</dbReference>
<dbReference type="SUPFAM" id="SSF64153">
    <property type="entry name" value="YjeF N-terminal domain-like"/>
    <property type="match status" value="1"/>
</dbReference>
<evidence type="ECO:0000256" key="7">
    <source>
        <dbReference type="ARBA" id="ARBA00022840"/>
    </source>
</evidence>
<organism evidence="22">
    <name type="scientific">candidate division WOR-3 bacterium</name>
    <dbReference type="NCBI Taxonomy" id="2052148"/>
    <lineage>
        <taxon>Bacteria</taxon>
        <taxon>Bacteria division WOR-3</taxon>
    </lineage>
</organism>
<dbReference type="PANTHER" id="PTHR12592">
    <property type="entry name" value="ATP-DEPENDENT (S)-NAD(P)H-HYDRATE DEHYDRATASE FAMILY MEMBER"/>
    <property type="match status" value="1"/>
</dbReference>
<feature type="binding site" evidence="18">
    <location>
        <position position="165"/>
    </location>
    <ligand>
        <name>(6S)-NADPHX</name>
        <dbReference type="ChEBI" id="CHEBI:64076"/>
    </ligand>
</feature>
<dbReference type="SUPFAM" id="SSF53613">
    <property type="entry name" value="Ribokinase-like"/>
    <property type="match status" value="1"/>
</dbReference>
<dbReference type="InterPro" id="IPR030677">
    <property type="entry name" value="Nnr"/>
</dbReference>
<dbReference type="GO" id="GO:0110051">
    <property type="term" value="P:metabolite repair"/>
    <property type="evidence" value="ECO:0007669"/>
    <property type="project" value="TreeGrafter"/>
</dbReference>
<dbReference type="AlphaFoldDB" id="A0A7V3PSJ3"/>
<dbReference type="PROSITE" id="PS01050">
    <property type="entry name" value="YJEF_C_2"/>
    <property type="match status" value="1"/>
</dbReference>
<feature type="binding site" evidence="18">
    <location>
        <position position="132"/>
    </location>
    <ligand>
        <name>K(+)</name>
        <dbReference type="ChEBI" id="CHEBI:29103"/>
    </ligand>
</feature>
<dbReference type="HAMAP" id="MF_01965">
    <property type="entry name" value="NADHX_dehydratase"/>
    <property type="match status" value="1"/>
</dbReference>
<comment type="function">
    <text evidence="18">Catalyzes the epimerization of the S- and R-forms of NAD(P)HX, a damaged form of NAD(P)H that is a result of enzymatic or heat-dependent hydration. This is a prerequisite for the S-specific NAD(P)H-hydrate dehydratase to allow the repair of both epimers of NAD(P)HX.</text>
</comment>
<dbReference type="InterPro" id="IPR036652">
    <property type="entry name" value="YjeF_N_dom_sf"/>
</dbReference>
<keyword evidence="7 17" id="KW-0067">ATP-binding</keyword>